<dbReference type="GO" id="GO:0016020">
    <property type="term" value="C:membrane"/>
    <property type="evidence" value="ECO:0007669"/>
    <property type="project" value="InterPro"/>
</dbReference>
<dbReference type="PATRIC" id="fig|989403.3.peg.2451"/>
<evidence type="ECO:0000256" key="1">
    <source>
        <dbReference type="ARBA" id="ARBA00022676"/>
    </source>
</evidence>
<gene>
    <name evidence="3" type="ORF">PsAD2_02298</name>
</gene>
<reference evidence="3 4" key="1">
    <citation type="journal article" date="2016" name="Front. Microbiol.">
        <title>Comparative Genomic Analysis Reveals a Diverse Repertoire of Genes Involved in Prokaryote-Eukaryote Interactions within the Pseudovibrio Genus.</title>
        <authorList>
            <person name="Romano S."/>
            <person name="Fernandez-Guerra A."/>
            <person name="Reen F.J."/>
            <person name="Glockner F.O."/>
            <person name="Crowley S.P."/>
            <person name="O'Sullivan O."/>
            <person name="Cotter P.D."/>
            <person name="Adams C."/>
            <person name="Dobson A.D."/>
            <person name="O'Gara F."/>
        </authorList>
    </citation>
    <scope>NUCLEOTIDE SEQUENCE [LARGE SCALE GENOMIC DNA]</scope>
    <source>
        <strain evidence="3 4">Ad2</strain>
    </source>
</reference>
<dbReference type="GO" id="GO:0005975">
    <property type="term" value="P:carbohydrate metabolic process"/>
    <property type="evidence" value="ECO:0007669"/>
    <property type="project" value="InterPro"/>
</dbReference>
<comment type="caution">
    <text evidence="3">The sequence shown here is derived from an EMBL/GenBank/DDBJ whole genome shotgun (WGS) entry which is preliminary data.</text>
</comment>
<dbReference type="InterPro" id="IPR002516">
    <property type="entry name" value="Glyco_trans_11"/>
</dbReference>
<protein>
    <submittedName>
        <fullName evidence="3">Glycosyl transferase family 11</fullName>
    </submittedName>
</protein>
<dbReference type="Proteomes" id="UP000076577">
    <property type="component" value="Unassembled WGS sequence"/>
</dbReference>
<dbReference type="AlphaFoldDB" id="A0A165YEU8"/>
<keyword evidence="4" id="KW-1185">Reference proteome</keyword>
<dbReference type="PANTHER" id="PTHR11927:SF9">
    <property type="entry name" value="L-FUCOSYLTRANSFERASE"/>
    <property type="match status" value="1"/>
</dbReference>
<dbReference type="CDD" id="cd11301">
    <property type="entry name" value="Fut1_Fut2_like"/>
    <property type="match status" value="1"/>
</dbReference>
<keyword evidence="1" id="KW-0328">Glycosyltransferase</keyword>
<evidence type="ECO:0000313" key="3">
    <source>
        <dbReference type="EMBL" id="KZL18782.1"/>
    </source>
</evidence>
<name>A0A165YEU8_9HYPH</name>
<dbReference type="RefSeq" id="WP_068005939.1">
    <property type="nucleotide sequence ID" value="NZ_FOFM01000001.1"/>
</dbReference>
<organism evidence="3 4">
    <name type="scientific">Pseudovibrio axinellae</name>
    <dbReference type="NCBI Taxonomy" id="989403"/>
    <lineage>
        <taxon>Bacteria</taxon>
        <taxon>Pseudomonadati</taxon>
        <taxon>Pseudomonadota</taxon>
        <taxon>Alphaproteobacteria</taxon>
        <taxon>Hyphomicrobiales</taxon>
        <taxon>Stappiaceae</taxon>
        <taxon>Pseudovibrio</taxon>
    </lineage>
</organism>
<dbReference type="Pfam" id="PF01531">
    <property type="entry name" value="Glyco_transf_11"/>
    <property type="match status" value="1"/>
</dbReference>
<evidence type="ECO:0000256" key="2">
    <source>
        <dbReference type="ARBA" id="ARBA00022679"/>
    </source>
</evidence>
<proteinExistence type="predicted"/>
<dbReference type="PANTHER" id="PTHR11927">
    <property type="entry name" value="GALACTOSIDE 2-L-FUCOSYLTRANSFERASE"/>
    <property type="match status" value="1"/>
</dbReference>
<evidence type="ECO:0000313" key="4">
    <source>
        <dbReference type="Proteomes" id="UP000076577"/>
    </source>
</evidence>
<dbReference type="EMBL" id="LMCB01000017">
    <property type="protein sequence ID" value="KZL18782.1"/>
    <property type="molecule type" value="Genomic_DNA"/>
</dbReference>
<dbReference type="GO" id="GO:0008107">
    <property type="term" value="F:galactoside 2-alpha-L-fucosyltransferase activity"/>
    <property type="evidence" value="ECO:0007669"/>
    <property type="project" value="InterPro"/>
</dbReference>
<keyword evidence="2 3" id="KW-0808">Transferase</keyword>
<dbReference type="OrthoDB" id="9794601at2"/>
<sequence>MIIINLKGRLGNQLFQWAAARFVAENLQSEIVVCSGESNRKAGITPSLMGFNLPTRVAQPKDFRKVFFPFRKFSKQLQQVMPHLRAYGGKQIQSIEELEKARQNAKAPHLFLNGYFMSSHIAERVRDKLLIDLTIPELSQARQRFLGVVEAPNSVALHIRRGDFLENSTREAYGLCSIEYYLRALSYLEGKLGPLKPVVFSDDIAWCKEALSHVERVTFFDVPSDGKDVEDLVLMSRCAHQVIANSTYSWWAAYLNTSPSKLVVAPSPWHAKNDHRNTLFLPKGWHKIHKYADPVLSSAS</sequence>
<accession>A0A165YEU8</accession>
<dbReference type="STRING" id="989403.SAMN05421798_101743"/>